<dbReference type="EMBL" id="JAULSN010000003">
    <property type="protein sequence ID" value="KAK3376638.1"/>
    <property type="molecule type" value="Genomic_DNA"/>
</dbReference>
<organism evidence="2 3">
    <name type="scientific">Lasiosphaeria ovina</name>
    <dbReference type="NCBI Taxonomy" id="92902"/>
    <lineage>
        <taxon>Eukaryota</taxon>
        <taxon>Fungi</taxon>
        <taxon>Dikarya</taxon>
        <taxon>Ascomycota</taxon>
        <taxon>Pezizomycotina</taxon>
        <taxon>Sordariomycetes</taxon>
        <taxon>Sordariomycetidae</taxon>
        <taxon>Sordariales</taxon>
        <taxon>Lasiosphaeriaceae</taxon>
        <taxon>Lasiosphaeria</taxon>
    </lineage>
</organism>
<reference evidence="2" key="2">
    <citation type="submission" date="2023-06" db="EMBL/GenBank/DDBJ databases">
        <authorList>
            <consortium name="Lawrence Berkeley National Laboratory"/>
            <person name="Haridas S."/>
            <person name="Hensen N."/>
            <person name="Bonometti L."/>
            <person name="Westerberg I."/>
            <person name="Brannstrom I.O."/>
            <person name="Guillou S."/>
            <person name="Cros-Aarteil S."/>
            <person name="Calhoun S."/>
            <person name="Kuo A."/>
            <person name="Mondo S."/>
            <person name="Pangilinan J."/>
            <person name="Riley R."/>
            <person name="Labutti K."/>
            <person name="Andreopoulos B."/>
            <person name="Lipzen A."/>
            <person name="Chen C."/>
            <person name="Yanf M."/>
            <person name="Daum C."/>
            <person name="Ng V."/>
            <person name="Clum A."/>
            <person name="Steindorff A."/>
            <person name="Ohm R."/>
            <person name="Martin F."/>
            <person name="Silar P."/>
            <person name="Natvig D."/>
            <person name="Lalanne C."/>
            <person name="Gautier V."/>
            <person name="Ament-Velasquez S.L."/>
            <person name="Kruys A."/>
            <person name="Hutchinson M.I."/>
            <person name="Powell A.J."/>
            <person name="Barry K."/>
            <person name="Miller A.N."/>
            <person name="Grigoriev I.V."/>
            <person name="Debuchy R."/>
            <person name="Gladieux P."/>
            <person name="Thoren M.H."/>
            <person name="Johannesson H."/>
        </authorList>
    </citation>
    <scope>NUCLEOTIDE SEQUENCE</scope>
    <source>
        <strain evidence="2">CBS 958.72</strain>
    </source>
</reference>
<dbReference type="Proteomes" id="UP001287356">
    <property type="component" value="Unassembled WGS sequence"/>
</dbReference>
<reference evidence="2" key="1">
    <citation type="journal article" date="2023" name="Mol. Phylogenet. Evol.">
        <title>Genome-scale phylogeny and comparative genomics of the fungal order Sordariales.</title>
        <authorList>
            <person name="Hensen N."/>
            <person name="Bonometti L."/>
            <person name="Westerberg I."/>
            <person name="Brannstrom I.O."/>
            <person name="Guillou S."/>
            <person name="Cros-Aarteil S."/>
            <person name="Calhoun S."/>
            <person name="Haridas S."/>
            <person name="Kuo A."/>
            <person name="Mondo S."/>
            <person name="Pangilinan J."/>
            <person name="Riley R."/>
            <person name="LaButti K."/>
            <person name="Andreopoulos B."/>
            <person name="Lipzen A."/>
            <person name="Chen C."/>
            <person name="Yan M."/>
            <person name="Daum C."/>
            <person name="Ng V."/>
            <person name="Clum A."/>
            <person name="Steindorff A."/>
            <person name="Ohm R.A."/>
            <person name="Martin F."/>
            <person name="Silar P."/>
            <person name="Natvig D.O."/>
            <person name="Lalanne C."/>
            <person name="Gautier V."/>
            <person name="Ament-Velasquez S.L."/>
            <person name="Kruys A."/>
            <person name="Hutchinson M.I."/>
            <person name="Powell A.J."/>
            <person name="Barry K."/>
            <person name="Miller A.N."/>
            <person name="Grigoriev I.V."/>
            <person name="Debuchy R."/>
            <person name="Gladieux P."/>
            <person name="Hiltunen Thoren M."/>
            <person name="Johannesson H."/>
        </authorList>
    </citation>
    <scope>NUCLEOTIDE SEQUENCE</scope>
    <source>
        <strain evidence="2">CBS 958.72</strain>
    </source>
</reference>
<evidence type="ECO:0000313" key="3">
    <source>
        <dbReference type="Proteomes" id="UP001287356"/>
    </source>
</evidence>
<proteinExistence type="predicted"/>
<evidence type="ECO:0000256" key="1">
    <source>
        <dbReference type="SAM" id="MobiDB-lite"/>
    </source>
</evidence>
<feature type="compositionally biased region" description="Basic and acidic residues" evidence="1">
    <location>
        <begin position="487"/>
        <end position="504"/>
    </location>
</feature>
<protein>
    <submittedName>
        <fullName evidence="2">Uncharacterized protein</fullName>
    </submittedName>
</protein>
<dbReference type="AlphaFoldDB" id="A0AAE0KH12"/>
<evidence type="ECO:0000313" key="2">
    <source>
        <dbReference type="EMBL" id="KAK3376638.1"/>
    </source>
</evidence>
<name>A0AAE0KH12_9PEZI</name>
<sequence>MWPDGDSFFDDEVRNPYKTAEYDGGIYDTRWPLTNMSLVFEQDKILASVSTRYRPSEETKGRRGPRPLLEMALDVLIDNMAAASADALAALPPKLLWRVWYEYRKSRATFDSWKKFSKLLLADSKNDIETEGTATIPLSLYHIRYWIKTPRSDLSVYTAPLLSPSVDFLVYLNIADVDFIQANELLPLAALPNLAVLEIFDIGSDNVTSDPRVTDSLVRGWSDMPNAFPSLCILKVYDAPSLSFHSLQYVSKFPALAFYDVRNWRSSRFEVDRDLARAQGWTLACSYYSPIQRFTSYMNILHQECTVDSVHGRIPDGYDENVSEPRPWGPQLQTSLHVLLNDNRVKVDLASRTSSATSPHKHKYHIGLLKESNALATVLRDGGLYARELYYSGAAMADRQDKSHAEAWAFWALSMTDRSWPSPNAADARPLEDQHIKASARGVRLPSRPVASLFLGEPKPSPPEDGYGGLFYRQLGAKMSSASVGATREEEQPPQPKRDNDRRGTGLKSRKRQKMADVFAGFGM</sequence>
<gene>
    <name evidence="2" type="ORF">B0T24DRAFT_592291</name>
</gene>
<feature type="region of interest" description="Disordered" evidence="1">
    <location>
        <begin position="481"/>
        <end position="524"/>
    </location>
</feature>
<comment type="caution">
    <text evidence="2">The sequence shown here is derived from an EMBL/GenBank/DDBJ whole genome shotgun (WGS) entry which is preliminary data.</text>
</comment>
<accession>A0AAE0KH12</accession>
<keyword evidence="3" id="KW-1185">Reference proteome</keyword>